<evidence type="ECO:0000256" key="3">
    <source>
        <dbReference type="ARBA" id="ARBA00023125"/>
    </source>
</evidence>
<dbReference type="OrthoDB" id="135877at2157"/>
<keyword evidence="8" id="KW-1185">Reference proteome</keyword>
<gene>
    <name evidence="7" type="ORF">AUR64_17635</name>
</gene>
<evidence type="ECO:0000313" key="8">
    <source>
        <dbReference type="Proteomes" id="UP000054387"/>
    </source>
</evidence>
<dbReference type="InterPro" id="IPR009057">
    <property type="entry name" value="Homeodomain-like_sf"/>
</dbReference>
<evidence type="ECO:0000259" key="6">
    <source>
        <dbReference type="PROSITE" id="PS50977"/>
    </source>
</evidence>
<evidence type="ECO:0000256" key="1">
    <source>
        <dbReference type="ARBA" id="ARBA00022491"/>
    </source>
</evidence>
<feature type="domain" description="HTH tetR-type" evidence="6">
    <location>
        <begin position="3"/>
        <end position="63"/>
    </location>
</feature>
<evidence type="ECO:0000313" key="7">
    <source>
        <dbReference type="EMBL" id="KTG08502.1"/>
    </source>
</evidence>
<dbReference type="InterPro" id="IPR036271">
    <property type="entry name" value="Tet_transcr_reg_TetR-rel_C_sf"/>
</dbReference>
<evidence type="ECO:0000256" key="5">
    <source>
        <dbReference type="PROSITE-ProRule" id="PRU00335"/>
    </source>
</evidence>
<dbReference type="RefSeq" id="WP_058582786.1">
    <property type="nucleotide sequence ID" value="NZ_LOPU01000030.1"/>
</dbReference>
<dbReference type="Proteomes" id="UP000054387">
    <property type="component" value="Unassembled WGS sequence"/>
</dbReference>
<dbReference type="PANTHER" id="PTHR30055">
    <property type="entry name" value="HTH-TYPE TRANSCRIPTIONAL REGULATOR RUTR"/>
    <property type="match status" value="1"/>
</dbReference>
<dbReference type="PANTHER" id="PTHR30055:SF234">
    <property type="entry name" value="HTH-TYPE TRANSCRIPTIONAL REGULATOR BETI"/>
    <property type="match status" value="1"/>
</dbReference>
<evidence type="ECO:0000256" key="4">
    <source>
        <dbReference type="ARBA" id="ARBA00023163"/>
    </source>
</evidence>
<keyword evidence="1" id="KW-0678">Repressor</keyword>
<feature type="DNA-binding region" description="H-T-H motif" evidence="5">
    <location>
        <begin position="26"/>
        <end position="45"/>
    </location>
</feature>
<name>A0A0W1R523_9EURY</name>
<dbReference type="SUPFAM" id="SSF48498">
    <property type="entry name" value="Tetracyclin repressor-like, C-terminal domain"/>
    <property type="match status" value="1"/>
</dbReference>
<dbReference type="InterPro" id="IPR039538">
    <property type="entry name" value="BetI_C"/>
</dbReference>
<evidence type="ECO:0000256" key="2">
    <source>
        <dbReference type="ARBA" id="ARBA00023015"/>
    </source>
</evidence>
<keyword evidence="2" id="KW-0805">Transcription regulation</keyword>
<accession>A0A0W1R523</accession>
<dbReference type="STRING" id="1514971.AUR64_17635"/>
<dbReference type="GO" id="GO:0003700">
    <property type="term" value="F:DNA-binding transcription factor activity"/>
    <property type="evidence" value="ECO:0007669"/>
    <property type="project" value="TreeGrafter"/>
</dbReference>
<organism evidence="7 8">
    <name type="scientific">Haloprofundus marisrubri</name>
    <dbReference type="NCBI Taxonomy" id="1514971"/>
    <lineage>
        <taxon>Archaea</taxon>
        <taxon>Methanobacteriati</taxon>
        <taxon>Methanobacteriota</taxon>
        <taxon>Stenosarchaea group</taxon>
        <taxon>Halobacteria</taxon>
        <taxon>Halobacteriales</taxon>
        <taxon>Haloferacaceae</taxon>
        <taxon>Haloprofundus</taxon>
    </lineage>
</organism>
<dbReference type="SUPFAM" id="SSF46689">
    <property type="entry name" value="Homeodomain-like"/>
    <property type="match status" value="1"/>
</dbReference>
<dbReference type="GO" id="GO:0000976">
    <property type="term" value="F:transcription cis-regulatory region binding"/>
    <property type="evidence" value="ECO:0007669"/>
    <property type="project" value="TreeGrafter"/>
</dbReference>
<dbReference type="PROSITE" id="PS50977">
    <property type="entry name" value="HTH_TETR_2"/>
    <property type="match status" value="1"/>
</dbReference>
<reference evidence="7 8" key="1">
    <citation type="submission" date="2015-12" db="EMBL/GenBank/DDBJ databases">
        <title>Haloprofundus marisrubri gen. nov., sp. nov., an extremely halophilic archaeon isolated from the Discovery deep brine-seawater interface in the Red Sea.</title>
        <authorList>
            <person name="Zhang G."/>
            <person name="Stingl U."/>
            <person name="Rashid M."/>
        </authorList>
    </citation>
    <scope>NUCLEOTIDE SEQUENCE [LARGE SCALE GENOMIC DNA]</scope>
    <source>
        <strain evidence="7 8">SB9</strain>
    </source>
</reference>
<dbReference type="Pfam" id="PF13977">
    <property type="entry name" value="TetR_C_6"/>
    <property type="match status" value="1"/>
</dbReference>
<comment type="caution">
    <text evidence="7">The sequence shown here is derived from an EMBL/GenBank/DDBJ whole genome shotgun (WGS) entry which is preliminary data.</text>
</comment>
<proteinExistence type="predicted"/>
<sequence>MPEETTDELMHATYRALCKHGYASLTMRDIADESSKCKATLHYHFDGKRDLLVSFLEFLNERFTRKIAAIDADDPTTRLFALLDVACPDDEADDSDMFQTAMLELTAQAPYETGYRDRLREFETYLTGEFESVLRTGIDAGVFDDGVDPERTAEFLLTTINGTQTRRAAVGHDAAEMRQMIYDYVETTVVSDESPRRTEVHAE</sequence>
<dbReference type="AlphaFoldDB" id="A0A0W1R523"/>
<dbReference type="Gene3D" id="1.10.357.10">
    <property type="entry name" value="Tetracycline Repressor, domain 2"/>
    <property type="match status" value="1"/>
</dbReference>
<dbReference type="Pfam" id="PF00440">
    <property type="entry name" value="TetR_N"/>
    <property type="match status" value="1"/>
</dbReference>
<keyword evidence="3 5" id="KW-0238">DNA-binding</keyword>
<dbReference type="EMBL" id="LOPU01000030">
    <property type="protein sequence ID" value="KTG08502.1"/>
    <property type="molecule type" value="Genomic_DNA"/>
</dbReference>
<keyword evidence="4" id="KW-0804">Transcription</keyword>
<dbReference type="InterPro" id="IPR050109">
    <property type="entry name" value="HTH-type_TetR-like_transc_reg"/>
</dbReference>
<protein>
    <recommendedName>
        <fullName evidence="6">HTH tetR-type domain-containing protein</fullName>
    </recommendedName>
</protein>
<dbReference type="InterPro" id="IPR001647">
    <property type="entry name" value="HTH_TetR"/>
</dbReference>